<dbReference type="GO" id="GO:0003677">
    <property type="term" value="F:DNA binding"/>
    <property type="evidence" value="ECO:0007669"/>
    <property type="project" value="UniProtKB-KW"/>
</dbReference>
<dbReference type="RefSeq" id="WP_090242517.1">
    <property type="nucleotide sequence ID" value="NZ_FOQL01000003.1"/>
</dbReference>
<dbReference type="InterPro" id="IPR002104">
    <property type="entry name" value="Integrase_catalytic"/>
</dbReference>
<keyword evidence="7" id="KW-1185">Reference proteome</keyword>
<dbReference type="InterPro" id="IPR050090">
    <property type="entry name" value="Tyrosine_recombinase_XerCD"/>
</dbReference>
<dbReference type="InterPro" id="IPR013762">
    <property type="entry name" value="Integrase-like_cat_sf"/>
</dbReference>
<evidence type="ECO:0000256" key="2">
    <source>
        <dbReference type="ARBA" id="ARBA00022908"/>
    </source>
</evidence>
<keyword evidence="3" id="KW-0238">DNA-binding</keyword>
<proteinExistence type="inferred from homology"/>
<evidence type="ECO:0000256" key="3">
    <source>
        <dbReference type="ARBA" id="ARBA00023125"/>
    </source>
</evidence>
<dbReference type="EMBL" id="FOQL01000003">
    <property type="protein sequence ID" value="SFI62584.1"/>
    <property type="molecule type" value="Genomic_DNA"/>
</dbReference>
<dbReference type="PROSITE" id="PS51898">
    <property type="entry name" value="TYR_RECOMBINASE"/>
    <property type="match status" value="1"/>
</dbReference>
<dbReference type="OrthoDB" id="9784724at2"/>
<feature type="domain" description="Tyr recombinase" evidence="5">
    <location>
        <begin position="299"/>
        <end position="481"/>
    </location>
</feature>
<name>A0A1I3JQY7_9PSED</name>
<dbReference type="GO" id="GO:0015074">
    <property type="term" value="P:DNA integration"/>
    <property type="evidence" value="ECO:0007669"/>
    <property type="project" value="UniProtKB-KW"/>
</dbReference>
<protein>
    <submittedName>
        <fullName evidence="6">Phage integrase family protein</fullName>
    </submittedName>
</protein>
<dbReference type="InterPro" id="IPR046668">
    <property type="entry name" value="DUF6538"/>
</dbReference>
<evidence type="ECO:0000313" key="7">
    <source>
        <dbReference type="Proteomes" id="UP000243606"/>
    </source>
</evidence>
<organism evidence="6 7">
    <name type="scientific">Pseudomonas guineae</name>
    <dbReference type="NCBI Taxonomy" id="425504"/>
    <lineage>
        <taxon>Bacteria</taxon>
        <taxon>Pseudomonadati</taxon>
        <taxon>Pseudomonadota</taxon>
        <taxon>Gammaproteobacteria</taxon>
        <taxon>Pseudomonadales</taxon>
        <taxon>Pseudomonadaceae</taxon>
        <taxon>Pseudomonas</taxon>
    </lineage>
</organism>
<comment type="similarity">
    <text evidence="1">Belongs to the 'phage' integrase family.</text>
</comment>
<dbReference type="Gene3D" id="1.10.443.10">
    <property type="entry name" value="Intergrase catalytic core"/>
    <property type="match status" value="1"/>
</dbReference>
<dbReference type="InterPro" id="IPR011010">
    <property type="entry name" value="DNA_brk_join_enz"/>
</dbReference>
<dbReference type="SUPFAM" id="SSF56349">
    <property type="entry name" value="DNA breaking-rejoining enzymes"/>
    <property type="match status" value="1"/>
</dbReference>
<keyword evidence="2" id="KW-0229">DNA integration</keyword>
<dbReference type="Pfam" id="PF00589">
    <property type="entry name" value="Phage_integrase"/>
    <property type="match status" value="1"/>
</dbReference>
<accession>A0A1I3JQY7</accession>
<evidence type="ECO:0000313" key="6">
    <source>
        <dbReference type="EMBL" id="SFI62584.1"/>
    </source>
</evidence>
<dbReference type="AlphaFoldDB" id="A0A1I3JQY7"/>
<dbReference type="STRING" id="425504.SAMN05216206_2580"/>
<dbReference type="PANTHER" id="PTHR30349">
    <property type="entry name" value="PHAGE INTEGRASE-RELATED"/>
    <property type="match status" value="1"/>
</dbReference>
<reference evidence="7" key="1">
    <citation type="submission" date="2016-10" db="EMBL/GenBank/DDBJ databases">
        <authorList>
            <person name="Varghese N."/>
            <person name="Submissions S."/>
        </authorList>
    </citation>
    <scope>NUCLEOTIDE SEQUENCE [LARGE SCALE GENOMIC DNA]</scope>
    <source>
        <strain evidence="7">LMG 24016</strain>
    </source>
</reference>
<gene>
    <name evidence="6" type="ORF">SAMN05216206_2580</name>
</gene>
<dbReference type="PANTHER" id="PTHR30349:SF41">
    <property type="entry name" value="INTEGRASE_RECOMBINASE PROTEIN MJ0367-RELATED"/>
    <property type="match status" value="1"/>
</dbReference>
<sequence>MAKANNLELQGGTYHVRLAVPKDVQKAFGGRRILSQSLKTGSRKEALDRRLPILAEWKAKIKAAREGIPLPEGWQNDLISLHTDIGQMFSNQKLALVGVPAPPLPTINPDIEARMKSNPRLVAAFENLAEEHLKDGLEGKVRLMNTLAKAFQGMIPKAYIRNFNLSAEQQEEVNAVLSDPADFKHRSPITKALLRQFREYRTAHNISAKNIDTQESRLNQLSSYLAKEGKELNFNSVASFIQTIERSPATQQQYVLAGGAFWKWAMRYSDSWRAEFKNSPSPFANHAFPKLKGKAKVEASRKHYELAEISKLHAGALSTDQPVLADLISLGYYTGARIEELCQLRQEHLIKVAGVLTFDITDSKTAAGIRQVPVHPALLPVVDRLTEASKDGWLLSIKALNKYGKRSDSLSKKFGRLRTSLGFSSNYVFHSLRMTTITQLVQADVVGTLIAELVGHETGTVTFDVYSQGASSKQKLEAISKLPEF</sequence>
<evidence type="ECO:0000256" key="4">
    <source>
        <dbReference type="ARBA" id="ARBA00023172"/>
    </source>
</evidence>
<dbReference type="Pfam" id="PF20172">
    <property type="entry name" value="DUF6538"/>
    <property type="match status" value="1"/>
</dbReference>
<dbReference type="GO" id="GO:0006310">
    <property type="term" value="P:DNA recombination"/>
    <property type="evidence" value="ECO:0007669"/>
    <property type="project" value="UniProtKB-KW"/>
</dbReference>
<evidence type="ECO:0000259" key="5">
    <source>
        <dbReference type="PROSITE" id="PS51898"/>
    </source>
</evidence>
<dbReference type="Proteomes" id="UP000243606">
    <property type="component" value="Unassembled WGS sequence"/>
</dbReference>
<keyword evidence="4" id="KW-0233">DNA recombination</keyword>
<evidence type="ECO:0000256" key="1">
    <source>
        <dbReference type="ARBA" id="ARBA00008857"/>
    </source>
</evidence>